<gene>
    <name evidence="1" type="ORF">JMJ35_005195</name>
</gene>
<sequence length="240" mass="27173">MALQYRYGDMQAGDPVGFADQSEHEELRENAKVLSTMYDWLEHLAGQSNTFGALGIAGAVLFIWKEHFATDPLYEQVTRLLLVRGSGQQGWFPTAKHNLPITEERFESQISSSGFPGRTNMGPHSPEIFEASKRAVVCITNALVIEEGEETGKTHTYSQAVCDEIADLIDTQDSLVDEFIRTSTMTQLSRVLKIHKIATQCKILAEIIKSNNYCLSEPTDKFIYEDLEYLRFYLQQFLFA</sequence>
<keyword evidence="2" id="KW-1185">Reference proteome</keyword>
<reference evidence="1" key="1">
    <citation type="submission" date="2023-03" db="EMBL/GenBank/DDBJ databases">
        <title>Complete genome of Cladonia borealis.</title>
        <authorList>
            <person name="Park H."/>
        </authorList>
    </citation>
    <scope>NUCLEOTIDE SEQUENCE</scope>
    <source>
        <strain evidence="1">ANT050790</strain>
    </source>
</reference>
<protein>
    <submittedName>
        <fullName evidence="1">Uncharacterized protein</fullName>
    </submittedName>
</protein>
<dbReference type="EMBL" id="JAFEKC020000011">
    <property type="protein sequence ID" value="KAK0512067.1"/>
    <property type="molecule type" value="Genomic_DNA"/>
</dbReference>
<organism evidence="1 2">
    <name type="scientific">Cladonia borealis</name>
    <dbReference type="NCBI Taxonomy" id="184061"/>
    <lineage>
        <taxon>Eukaryota</taxon>
        <taxon>Fungi</taxon>
        <taxon>Dikarya</taxon>
        <taxon>Ascomycota</taxon>
        <taxon>Pezizomycotina</taxon>
        <taxon>Lecanoromycetes</taxon>
        <taxon>OSLEUM clade</taxon>
        <taxon>Lecanoromycetidae</taxon>
        <taxon>Lecanorales</taxon>
        <taxon>Lecanorineae</taxon>
        <taxon>Cladoniaceae</taxon>
        <taxon>Cladonia</taxon>
    </lineage>
</organism>
<accession>A0AA39V1G6</accession>
<evidence type="ECO:0000313" key="2">
    <source>
        <dbReference type="Proteomes" id="UP001166286"/>
    </source>
</evidence>
<dbReference type="AlphaFoldDB" id="A0AA39V1G6"/>
<evidence type="ECO:0000313" key="1">
    <source>
        <dbReference type="EMBL" id="KAK0512067.1"/>
    </source>
</evidence>
<dbReference type="Proteomes" id="UP001166286">
    <property type="component" value="Unassembled WGS sequence"/>
</dbReference>
<comment type="caution">
    <text evidence="1">The sequence shown here is derived from an EMBL/GenBank/DDBJ whole genome shotgun (WGS) entry which is preliminary data.</text>
</comment>
<name>A0AA39V1G6_9LECA</name>
<proteinExistence type="predicted"/>